<dbReference type="OrthoDB" id="6778504at2759"/>
<dbReference type="EMBL" id="VTPC01001321">
    <property type="protein sequence ID" value="KAF2902367.1"/>
    <property type="molecule type" value="Genomic_DNA"/>
</dbReference>
<keyword evidence="4" id="KW-1185">Reference proteome</keyword>
<feature type="domain" description="Reverse transcriptase" evidence="2">
    <location>
        <begin position="230"/>
        <end position="342"/>
    </location>
</feature>
<dbReference type="Pfam" id="PF00078">
    <property type="entry name" value="RVT_1"/>
    <property type="match status" value="1"/>
</dbReference>
<sequence>MVGGANSCLKPGSKELWTNPNLRKRGQQVLHRRHNGHSELFKKGSGMASVAARKHDGPQIHIFLNQQIKKGEDTGKNHSERGLDGLQQLIQTLKNEHWDEVIRDLDNDIWGKGYKIIMRRVASGRPYDIPDEKAVKIVNTLFDTGRSRRTANIERQPEVELFTRDELQTAARTIKNGKAAGPDGIPPEVIKKAAKAQPEWLLGVFNELLRKQTFPRSWKVARLVLILKQGKDPEQARSYRPICMLSTLSKLYEKLIKGRLEGEIIRHGGLSKRQFGFRRGKSIIHAMDEVKRIIRESRDKWGALITIDVQNAFNTARWEEILRELRRKGVPTYLRKICADYLNQRSWMGTHGLKIAPEKNEAILLRSRGRPGQLSFKIGEHDLALSKTLTYLGVTLDNHGTFGAHVTRVTNKANAKMAKLARLLPNIAGTVQSIVLYGAPIWSLALNIKKYRRELERTQRGGAAQGRLGLSNSIYGGTPGNCRGDPSTLISPRAKIYTRQRRRGPGHS</sequence>
<dbReference type="CDD" id="cd01650">
    <property type="entry name" value="RT_nLTR_like"/>
    <property type="match status" value="1"/>
</dbReference>
<gene>
    <name evidence="3" type="ORF">ILUMI_03813</name>
</gene>
<dbReference type="AlphaFoldDB" id="A0A8K0GHY5"/>
<protein>
    <recommendedName>
        <fullName evidence="2">Reverse transcriptase domain-containing protein</fullName>
    </recommendedName>
</protein>
<feature type="region of interest" description="Disordered" evidence="1">
    <location>
        <begin position="1"/>
        <end position="21"/>
    </location>
</feature>
<evidence type="ECO:0000313" key="4">
    <source>
        <dbReference type="Proteomes" id="UP000801492"/>
    </source>
</evidence>
<comment type="caution">
    <text evidence="3">The sequence shown here is derived from an EMBL/GenBank/DDBJ whole genome shotgun (WGS) entry which is preliminary data.</text>
</comment>
<organism evidence="3 4">
    <name type="scientific">Ignelater luminosus</name>
    <name type="common">Cucubano</name>
    <name type="synonym">Pyrophorus luminosus</name>
    <dbReference type="NCBI Taxonomy" id="2038154"/>
    <lineage>
        <taxon>Eukaryota</taxon>
        <taxon>Metazoa</taxon>
        <taxon>Ecdysozoa</taxon>
        <taxon>Arthropoda</taxon>
        <taxon>Hexapoda</taxon>
        <taxon>Insecta</taxon>
        <taxon>Pterygota</taxon>
        <taxon>Neoptera</taxon>
        <taxon>Endopterygota</taxon>
        <taxon>Coleoptera</taxon>
        <taxon>Polyphaga</taxon>
        <taxon>Elateriformia</taxon>
        <taxon>Elateroidea</taxon>
        <taxon>Elateridae</taxon>
        <taxon>Agrypninae</taxon>
        <taxon>Pyrophorini</taxon>
        <taxon>Ignelater</taxon>
    </lineage>
</organism>
<evidence type="ECO:0000256" key="1">
    <source>
        <dbReference type="SAM" id="MobiDB-lite"/>
    </source>
</evidence>
<dbReference type="Proteomes" id="UP000801492">
    <property type="component" value="Unassembled WGS sequence"/>
</dbReference>
<reference evidence="3" key="1">
    <citation type="submission" date="2019-08" db="EMBL/GenBank/DDBJ databases">
        <title>The genome of the North American firefly Photinus pyralis.</title>
        <authorList>
            <consortium name="Photinus pyralis genome working group"/>
            <person name="Fallon T.R."/>
            <person name="Sander Lower S.E."/>
            <person name="Weng J.-K."/>
        </authorList>
    </citation>
    <scope>NUCLEOTIDE SEQUENCE</scope>
    <source>
        <strain evidence="3">TRF0915ILg1</strain>
        <tissue evidence="3">Whole body</tissue>
    </source>
</reference>
<evidence type="ECO:0000259" key="2">
    <source>
        <dbReference type="Pfam" id="PF00078"/>
    </source>
</evidence>
<proteinExistence type="predicted"/>
<accession>A0A8K0GHY5</accession>
<evidence type="ECO:0000313" key="3">
    <source>
        <dbReference type="EMBL" id="KAF2902367.1"/>
    </source>
</evidence>
<name>A0A8K0GHY5_IGNLU</name>
<dbReference type="PANTHER" id="PTHR19446">
    <property type="entry name" value="REVERSE TRANSCRIPTASES"/>
    <property type="match status" value="1"/>
</dbReference>
<dbReference type="InterPro" id="IPR000477">
    <property type="entry name" value="RT_dom"/>
</dbReference>